<evidence type="ECO:0000259" key="4">
    <source>
        <dbReference type="Pfam" id="PF13458"/>
    </source>
</evidence>
<dbReference type="PANTHER" id="PTHR47151:SF2">
    <property type="entry name" value="AMINO ACID BINDING PROTEIN"/>
    <property type="match status" value="1"/>
</dbReference>
<protein>
    <submittedName>
        <fullName evidence="5">Branched-chain amino acid ABC transporter substrate-binding protein</fullName>
    </submittedName>
</protein>
<dbReference type="Pfam" id="PF13458">
    <property type="entry name" value="Peripla_BP_6"/>
    <property type="match status" value="1"/>
</dbReference>
<dbReference type="CDD" id="cd06342">
    <property type="entry name" value="PBP1_ABC_LIVBP-like"/>
    <property type="match status" value="1"/>
</dbReference>
<evidence type="ECO:0000256" key="3">
    <source>
        <dbReference type="SAM" id="SignalP"/>
    </source>
</evidence>
<dbReference type="PANTHER" id="PTHR47151">
    <property type="entry name" value="LEU/ILE/VAL-BINDING ABC TRANSPORTER SUBUNIT"/>
    <property type="match status" value="1"/>
</dbReference>
<dbReference type="InterPro" id="IPR028082">
    <property type="entry name" value="Peripla_BP_I"/>
</dbReference>
<accession>A0ABN3N8Z3</accession>
<comment type="caution">
    <text evidence="5">The sequence shown here is derived from an EMBL/GenBank/DDBJ whole genome shotgun (WGS) entry which is preliminary data.</text>
</comment>
<keyword evidence="2 3" id="KW-0732">Signal</keyword>
<comment type="similarity">
    <text evidence="1">Belongs to the leucine-binding protein family.</text>
</comment>
<feature type="signal peptide" evidence="3">
    <location>
        <begin position="1"/>
        <end position="20"/>
    </location>
</feature>
<name>A0ABN3N8Z3_9ACTN</name>
<keyword evidence="6" id="KW-1185">Reference proteome</keyword>
<dbReference type="SUPFAM" id="SSF53822">
    <property type="entry name" value="Periplasmic binding protein-like I"/>
    <property type="match status" value="1"/>
</dbReference>
<feature type="chain" id="PRO_5047316848" evidence="3">
    <location>
        <begin position="21"/>
        <end position="385"/>
    </location>
</feature>
<feature type="domain" description="Leucine-binding protein" evidence="4">
    <location>
        <begin position="45"/>
        <end position="336"/>
    </location>
</feature>
<evidence type="ECO:0000256" key="1">
    <source>
        <dbReference type="ARBA" id="ARBA00010062"/>
    </source>
</evidence>
<dbReference type="InterPro" id="IPR028081">
    <property type="entry name" value="Leu-bd"/>
</dbReference>
<reference evidence="5 6" key="1">
    <citation type="journal article" date="2019" name="Int. J. Syst. Evol. Microbiol.">
        <title>The Global Catalogue of Microorganisms (GCM) 10K type strain sequencing project: providing services to taxonomists for standard genome sequencing and annotation.</title>
        <authorList>
            <consortium name="The Broad Institute Genomics Platform"/>
            <consortium name="The Broad Institute Genome Sequencing Center for Infectious Disease"/>
            <person name="Wu L."/>
            <person name="Ma J."/>
        </authorList>
    </citation>
    <scope>NUCLEOTIDE SEQUENCE [LARGE SCALE GENOMIC DNA]</scope>
    <source>
        <strain evidence="5 6">JCM 3367</strain>
    </source>
</reference>
<dbReference type="EMBL" id="BAAARY010000004">
    <property type="protein sequence ID" value="GAA2516865.1"/>
    <property type="molecule type" value="Genomic_DNA"/>
</dbReference>
<dbReference type="Proteomes" id="UP001499978">
    <property type="component" value="Unassembled WGS sequence"/>
</dbReference>
<gene>
    <name evidence="5" type="ORF">GCM10010201_12020</name>
</gene>
<dbReference type="Gene3D" id="3.40.50.2300">
    <property type="match status" value="2"/>
</dbReference>
<evidence type="ECO:0000313" key="5">
    <source>
        <dbReference type="EMBL" id="GAA2516865.1"/>
    </source>
</evidence>
<dbReference type="RefSeq" id="WP_425565510.1">
    <property type="nucleotide sequence ID" value="NZ_BAAARY010000004.1"/>
</dbReference>
<proteinExistence type="inferred from homology"/>
<organism evidence="5 6">
    <name type="scientific">Pilimelia columellifera subsp. columellifera</name>
    <dbReference type="NCBI Taxonomy" id="706583"/>
    <lineage>
        <taxon>Bacteria</taxon>
        <taxon>Bacillati</taxon>
        <taxon>Actinomycetota</taxon>
        <taxon>Actinomycetes</taxon>
        <taxon>Micromonosporales</taxon>
        <taxon>Micromonosporaceae</taxon>
        <taxon>Pilimelia</taxon>
    </lineage>
</organism>
<evidence type="ECO:0000256" key="2">
    <source>
        <dbReference type="ARBA" id="ARBA00022729"/>
    </source>
</evidence>
<sequence length="385" mass="39438">MRHKVVRVLAGAAAATFVVAGVAGCQDSGSDNNAGGASGECAGQIAIMGAITGSNSGLFLPSVQSAKMAIEQFNTKENCKVEPVEFDTTGSPTQAPQVAEQIVGKPAILAVIGGGFSGETKATMNKFAAGNVAMVSPSATAIELSEAGNSAFHRVVGHDGVQGAAAAGYLKDTLQAKKVFIVDDSSTYGAGISGELKKGLGALVAGEDKVQEKQSNFAATVSKVKSAGADVVAYAGYTNEATPFIKQLRSAGVTAKFVGFDGLYDANFAKGGAKDAEGAIVTCPCLPATKAGGTFSADFKSKYGADPGAYGAEGYDAAMILLEGIKAGNTDRAKLSEWVDKYDKAGVSKHLKFDEKGDIDRSKVVVWAYEVKGGKFEPLTDIKLS</sequence>
<dbReference type="PROSITE" id="PS51257">
    <property type="entry name" value="PROKAR_LIPOPROTEIN"/>
    <property type="match status" value="1"/>
</dbReference>
<evidence type="ECO:0000313" key="6">
    <source>
        <dbReference type="Proteomes" id="UP001499978"/>
    </source>
</evidence>